<dbReference type="CDD" id="cd00483">
    <property type="entry name" value="HPPK"/>
    <property type="match status" value="1"/>
</dbReference>
<evidence type="ECO:0000256" key="1">
    <source>
        <dbReference type="ARBA" id="ARBA00005051"/>
    </source>
</evidence>
<keyword evidence="6" id="KW-0547">Nucleotide-binding</keyword>
<evidence type="ECO:0000256" key="6">
    <source>
        <dbReference type="ARBA" id="ARBA00022741"/>
    </source>
</evidence>
<reference evidence="14" key="1">
    <citation type="submission" date="2019-02" db="EMBL/GenBank/DDBJ databases">
        <authorList>
            <person name="Li S.-H."/>
        </authorList>
    </citation>
    <scope>NUCLEOTIDE SEQUENCE</scope>
    <source>
        <strain evidence="14">IMCC8485</strain>
    </source>
</reference>
<dbReference type="Pfam" id="PF01288">
    <property type="entry name" value="HPPK"/>
    <property type="match status" value="1"/>
</dbReference>
<evidence type="ECO:0000256" key="10">
    <source>
        <dbReference type="ARBA" id="ARBA00029409"/>
    </source>
</evidence>
<dbReference type="PROSITE" id="PS00794">
    <property type="entry name" value="HPPK"/>
    <property type="match status" value="1"/>
</dbReference>
<dbReference type="RefSeq" id="WP_279253472.1">
    <property type="nucleotide sequence ID" value="NZ_SHNP01000005.1"/>
</dbReference>
<dbReference type="EMBL" id="SHNP01000005">
    <property type="protein sequence ID" value="MCX2974753.1"/>
    <property type="molecule type" value="Genomic_DNA"/>
</dbReference>
<dbReference type="NCBIfam" id="TIGR01498">
    <property type="entry name" value="folK"/>
    <property type="match status" value="1"/>
</dbReference>
<evidence type="ECO:0000256" key="9">
    <source>
        <dbReference type="ARBA" id="ARBA00022909"/>
    </source>
</evidence>
<evidence type="ECO:0000256" key="7">
    <source>
        <dbReference type="ARBA" id="ARBA00022777"/>
    </source>
</evidence>
<keyword evidence="15" id="KW-1185">Reference proteome</keyword>
<gene>
    <name evidence="14" type="primary">folK</name>
    <name evidence="14" type="ORF">EYC87_14265</name>
</gene>
<comment type="pathway">
    <text evidence="1">Cofactor biosynthesis; tetrahydrofolate biosynthesis; 2-amino-4-hydroxy-6-hydroxymethyl-7,8-dihydropteridine diphosphate from 7,8-dihydroneopterin triphosphate: step 4/4.</text>
</comment>
<dbReference type="Gene3D" id="3.30.70.560">
    <property type="entry name" value="7,8-Dihydro-6-hydroxymethylpterin-pyrophosphokinase HPPK"/>
    <property type="match status" value="1"/>
</dbReference>
<evidence type="ECO:0000256" key="12">
    <source>
        <dbReference type="ARBA" id="ARBA00033413"/>
    </source>
</evidence>
<accession>A0ABT3SXN0</accession>
<dbReference type="InterPro" id="IPR000550">
    <property type="entry name" value="Hppk"/>
</dbReference>
<evidence type="ECO:0000256" key="5">
    <source>
        <dbReference type="ARBA" id="ARBA00022679"/>
    </source>
</evidence>
<dbReference type="PANTHER" id="PTHR43071:SF1">
    <property type="entry name" value="2-AMINO-4-HYDROXY-6-HYDROXYMETHYLDIHYDROPTERIDINE PYROPHOSPHOKINASE"/>
    <property type="match status" value="1"/>
</dbReference>
<dbReference type="SUPFAM" id="SSF55083">
    <property type="entry name" value="6-hydroxymethyl-7,8-dihydropterin pyrophosphokinase, HPPK"/>
    <property type="match status" value="1"/>
</dbReference>
<evidence type="ECO:0000313" key="14">
    <source>
        <dbReference type="EMBL" id="MCX2974753.1"/>
    </source>
</evidence>
<comment type="caution">
    <text evidence="14">The sequence shown here is derived from an EMBL/GenBank/DDBJ whole genome shotgun (WGS) entry which is preliminary data.</text>
</comment>
<name>A0ABT3SXN0_9GAMM</name>
<dbReference type="InterPro" id="IPR035907">
    <property type="entry name" value="Hppk_sf"/>
</dbReference>
<dbReference type="EC" id="2.7.6.3" evidence="3"/>
<dbReference type="PANTHER" id="PTHR43071">
    <property type="entry name" value="2-AMINO-4-HYDROXY-6-HYDROXYMETHYLDIHYDROPTERIDINE PYROPHOSPHOKINASE"/>
    <property type="match status" value="1"/>
</dbReference>
<evidence type="ECO:0000256" key="8">
    <source>
        <dbReference type="ARBA" id="ARBA00022840"/>
    </source>
</evidence>
<comment type="similarity">
    <text evidence="2">Belongs to the HPPK family.</text>
</comment>
<comment type="function">
    <text evidence="10">Catalyzes the transfer of pyrophosphate from adenosine triphosphate (ATP) to 6-hydroxymethyl-7,8-dihydropterin, an enzymatic step in folate biosynthesis pathway.</text>
</comment>
<evidence type="ECO:0000259" key="13">
    <source>
        <dbReference type="PROSITE" id="PS00794"/>
    </source>
</evidence>
<evidence type="ECO:0000313" key="15">
    <source>
        <dbReference type="Proteomes" id="UP001143307"/>
    </source>
</evidence>
<protein>
    <recommendedName>
        <fullName evidence="4">2-amino-4-hydroxy-6-hydroxymethyldihydropteridine pyrophosphokinase</fullName>
        <ecNumber evidence="3">2.7.6.3</ecNumber>
    </recommendedName>
    <alternativeName>
        <fullName evidence="11">6-hydroxymethyl-7,8-dihydropterin pyrophosphokinase</fullName>
    </alternativeName>
    <alternativeName>
        <fullName evidence="12">7,8-dihydro-6-hydroxymethylpterin-pyrophosphokinase</fullName>
    </alternativeName>
</protein>
<keyword evidence="7" id="KW-0418">Kinase</keyword>
<dbReference type="GO" id="GO:0003848">
    <property type="term" value="F:2-amino-4-hydroxy-6-hydroxymethyldihydropteridine diphosphokinase activity"/>
    <property type="evidence" value="ECO:0007669"/>
    <property type="project" value="UniProtKB-EC"/>
</dbReference>
<keyword evidence="5 14" id="KW-0808">Transferase</keyword>
<evidence type="ECO:0000256" key="3">
    <source>
        <dbReference type="ARBA" id="ARBA00013253"/>
    </source>
</evidence>
<feature type="domain" description="7,8-dihydro-6-hydroxymethylpterin-pyrophosphokinase" evidence="13">
    <location>
        <begin position="88"/>
        <end position="99"/>
    </location>
</feature>
<sequence length="180" mass="19456">MSRAFIALGSNLGEPLDQLQRAAASIDQLSDSAVIQISSAYRSSAVGPGEQPDYLNAVLLLETTLTPMALLTALQEIESAQGRERNLRWGARTLDLDILLYDQQAVDSLHLTIPHPRMKERNFVLYPLLEISQPKLMLPDGAELGTLVAACPLGKLQKTTFSLCAGNGANTRNADQTGPD</sequence>
<evidence type="ECO:0000256" key="11">
    <source>
        <dbReference type="ARBA" id="ARBA00029766"/>
    </source>
</evidence>
<keyword evidence="9" id="KW-0289">Folate biosynthesis</keyword>
<proteinExistence type="inferred from homology"/>
<keyword evidence="8" id="KW-0067">ATP-binding</keyword>
<evidence type="ECO:0000256" key="2">
    <source>
        <dbReference type="ARBA" id="ARBA00005810"/>
    </source>
</evidence>
<organism evidence="14 15">
    <name type="scientific">Candidatus Seongchinamella marina</name>
    <dbReference type="NCBI Taxonomy" id="2518990"/>
    <lineage>
        <taxon>Bacteria</taxon>
        <taxon>Pseudomonadati</taxon>
        <taxon>Pseudomonadota</taxon>
        <taxon>Gammaproteobacteria</taxon>
        <taxon>Cellvibrionales</taxon>
        <taxon>Halieaceae</taxon>
        <taxon>Seongchinamella</taxon>
    </lineage>
</organism>
<evidence type="ECO:0000256" key="4">
    <source>
        <dbReference type="ARBA" id="ARBA00016218"/>
    </source>
</evidence>
<dbReference type="Proteomes" id="UP001143307">
    <property type="component" value="Unassembled WGS sequence"/>
</dbReference>